<dbReference type="InterPro" id="IPR036390">
    <property type="entry name" value="WH_DNA-bd_sf"/>
</dbReference>
<evidence type="ECO:0000256" key="1">
    <source>
        <dbReference type="ARBA" id="ARBA00023015"/>
    </source>
</evidence>
<evidence type="ECO:0000259" key="4">
    <source>
        <dbReference type="PROSITE" id="PS51078"/>
    </source>
</evidence>
<dbReference type="InterPro" id="IPR005471">
    <property type="entry name" value="Tscrpt_reg_IclR_N"/>
</dbReference>
<dbReference type="InterPro" id="IPR014757">
    <property type="entry name" value="Tscrpt_reg_IclR_C"/>
</dbReference>
<dbReference type="RefSeq" id="WP_092907329.1">
    <property type="nucleotide sequence ID" value="NZ_FOZS01000005.1"/>
</dbReference>
<keyword evidence="3" id="KW-0804">Transcription</keyword>
<dbReference type="PROSITE" id="PS51078">
    <property type="entry name" value="ICLR_ED"/>
    <property type="match status" value="1"/>
</dbReference>
<dbReference type="GO" id="GO:0003700">
    <property type="term" value="F:DNA-binding transcription factor activity"/>
    <property type="evidence" value="ECO:0007669"/>
    <property type="project" value="TreeGrafter"/>
</dbReference>
<evidence type="ECO:0000313" key="5">
    <source>
        <dbReference type="EMBL" id="SFT03344.1"/>
    </source>
</evidence>
<feature type="domain" description="IclR-ED" evidence="4">
    <location>
        <begin position="68"/>
        <end position="252"/>
    </location>
</feature>
<dbReference type="GO" id="GO:0045892">
    <property type="term" value="P:negative regulation of DNA-templated transcription"/>
    <property type="evidence" value="ECO:0007669"/>
    <property type="project" value="TreeGrafter"/>
</dbReference>
<evidence type="ECO:0000313" key="6">
    <source>
        <dbReference type="Proteomes" id="UP000199199"/>
    </source>
</evidence>
<keyword evidence="6" id="KW-1185">Reference proteome</keyword>
<dbReference type="SUPFAM" id="SSF46785">
    <property type="entry name" value="Winged helix' DNA-binding domain"/>
    <property type="match status" value="1"/>
</dbReference>
<proteinExistence type="predicted"/>
<dbReference type="Gene3D" id="3.30.450.40">
    <property type="match status" value="1"/>
</dbReference>
<dbReference type="InterPro" id="IPR036388">
    <property type="entry name" value="WH-like_DNA-bd_sf"/>
</dbReference>
<dbReference type="CDD" id="cd00090">
    <property type="entry name" value="HTH_ARSR"/>
    <property type="match status" value="1"/>
</dbReference>
<dbReference type="OrthoDB" id="14763at2157"/>
<dbReference type="Proteomes" id="UP000199199">
    <property type="component" value="Unassembled WGS sequence"/>
</dbReference>
<dbReference type="GO" id="GO:0003677">
    <property type="term" value="F:DNA binding"/>
    <property type="evidence" value="ECO:0007669"/>
    <property type="project" value="UniProtKB-KW"/>
</dbReference>
<protein>
    <submittedName>
        <fullName evidence="5">DNA-binding transcriptional regulator, IclR family</fullName>
    </submittedName>
</protein>
<dbReference type="Pfam" id="PF01614">
    <property type="entry name" value="IclR_C"/>
    <property type="match status" value="1"/>
</dbReference>
<dbReference type="EMBL" id="FOZS01000005">
    <property type="protein sequence ID" value="SFT03344.1"/>
    <property type="molecule type" value="Genomic_DNA"/>
</dbReference>
<reference evidence="6" key="1">
    <citation type="submission" date="2016-10" db="EMBL/GenBank/DDBJ databases">
        <authorList>
            <person name="Varghese N."/>
            <person name="Submissions S."/>
        </authorList>
    </citation>
    <scope>NUCLEOTIDE SEQUENCE [LARGE SCALE GENOMIC DNA]</scope>
    <source>
        <strain evidence="6">DSM 22427</strain>
    </source>
</reference>
<evidence type="ECO:0000256" key="3">
    <source>
        <dbReference type="ARBA" id="ARBA00023163"/>
    </source>
</evidence>
<organism evidence="5 6">
    <name type="scientific">Halostagnicola kamekurae</name>
    <dbReference type="NCBI Taxonomy" id="619731"/>
    <lineage>
        <taxon>Archaea</taxon>
        <taxon>Methanobacteriati</taxon>
        <taxon>Methanobacteriota</taxon>
        <taxon>Stenosarchaea group</taxon>
        <taxon>Halobacteria</taxon>
        <taxon>Halobacteriales</taxon>
        <taxon>Natrialbaceae</taxon>
        <taxon>Halostagnicola</taxon>
    </lineage>
</organism>
<dbReference type="SUPFAM" id="SSF55781">
    <property type="entry name" value="GAF domain-like"/>
    <property type="match status" value="1"/>
</dbReference>
<dbReference type="SMART" id="SM00346">
    <property type="entry name" value="HTH_ICLR"/>
    <property type="match status" value="1"/>
</dbReference>
<dbReference type="InterPro" id="IPR029016">
    <property type="entry name" value="GAF-like_dom_sf"/>
</dbReference>
<dbReference type="AlphaFoldDB" id="A0A1I6UPR6"/>
<dbReference type="PANTHER" id="PTHR30136">
    <property type="entry name" value="HELIX-TURN-HELIX TRANSCRIPTIONAL REGULATOR, ICLR FAMILY"/>
    <property type="match status" value="1"/>
</dbReference>
<dbReference type="InterPro" id="IPR050707">
    <property type="entry name" value="HTH_MetabolicPath_Reg"/>
</dbReference>
<sequence length="254" mass="28004">MPANQKNIKAVTISLNIVQELIERDGARVTEVAEALDIAPSTAYNHLQTLLNEEYVINRGSIYYPSMEFLRIGEYARTHTPGYRKAKEQVKALAEESGGRTHFTIEEHGRGRYVYNSTGHLAVETFSSTGSSFPLHVSSAGKAMLAELPKSRVHEIIERYGLEASTSNSITDKGELLEELEQIRERGVAFNIEEHNMGINAVGAPVKDPNGFLLGALSISGPAQRFKGKTIREELSNNLLAAVNELELGIMYSQ</sequence>
<dbReference type="PANTHER" id="PTHR30136:SF35">
    <property type="entry name" value="HTH-TYPE TRANSCRIPTIONAL REGULATOR RV1719"/>
    <property type="match status" value="1"/>
</dbReference>
<evidence type="ECO:0000256" key="2">
    <source>
        <dbReference type="ARBA" id="ARBA00023125"/>
    </source>
</evidence>
<gene>
    <name evidence="5" type="ORF">SAMN04488556_3991</name>
</gene>
<dbReference type="InterPro" id="IPR011991">
    <property type="entry name" value="ArsR-like_HTH"/>
</dbReference>
<name>A0A1I6UPR6_9EURY</name>
<dbReference type="Gene3D" id="1.10.10.10">
    <property type="entry name" value="Winged helix-like DNA-binding domain superfamily/Winged helix DNA-binding domain"/>
    <property type="match status" value="1"/>
</dbReference>
<accession>A0A1I6UPR6</accession>
<dbReference type="Pfam" id="PF09339">
    <property type="entry name" value="HTH_IclR"/>
    <property type="match status" value="1"/>
</dbReference>
<keyword evidence="1" id="KW-0805">Transcription regulation</keyword>
<keyword evidence="2 5" id="KW-0238">DNA-binding</keyword>